<evidence type="ECO:0000259" key="2">
    <source>
        <dbReference type="Pfam" id="PF12945"/>
    </source>
</evidence>
<comment type="caution">
    <text evidence="3">The sequence shown here is derived from an EMBL/GenBank/DDBJ whole genome shotgun (WGS) entry which is preliminary data.</text>
</comment>
<dbReference type="Gene3D" id="2.40.10.220">
    <property type="entry name" value="predicted glycosyltransferase like domains"/>
    <property type="match status" value="1"/>
</dbReference>
<organism evidence="3 4">
    <name type="scientific">Metabacillus rhizolycopersici</name>
    <dbReference type="NCBI Taxonomy" id="2875709"/>
    <lineage>
        <taxon>Bacteria</taxon>
        <taxon>Bacillati</taxon>
        <taxon>Bacillota</taxon>
        <taxon>Bacilli</taxon>
        <taxon>Bacillales</taxon>
        <taxon>Bacillaceae</taxon>
        <taxon>Metabacillus</taxon>
    </lineage>
</organism>
<accession>A0ABS7UYN0</accession>
<gene>
    <name evidence="3" type="ORF">K9V48_22935</name>
</gene>
<feature type="domain" description="PilZ" evidence="1">
    <location>
        <begin position="97"/>
        <end position="207"/>
    </location>
</feature>
<dbReference type="InterPro" id="IPR009926">
    <property type="entry name" value="T3SS_YcgR_PilZN"/>
</dbReference>
<keyword evidence="3" id="KW-0966">Cell projection</keyword>
<dbReference type="RefSeq" id="WP_224141442.1">
    <property type="nucleotide sequence ID" value="NZ_JAIQUM010000079.1"/>
</dbReference>
<evidence type="ECO:0000313" key="3">
    <source>
        <dbReference type="EMBL" id="MBZ5753009.1"/>
    </source>
</evidence>
<dbReference type="InterPro" id="IPR009875">
    <property type="entry name" value="PilZ_domain"/>
</dbReference>
<dbReference type="EMBL" id="JAIQUM010000079">
    <property type="protein sequence ID" value="MBZ5753009.1"/>
    <property type="molecule type" value="Genomic_DNA"/>
</dbReference>
<reference evidence="3" key="1">
    <citation type="submission" date="2024-05" db="EMBL/GenBank/DDBJ databases">
        <title>Metabacillus sp. nov., isolated from the rhizosphere soil of tomato plants.</title>
        <authorList>
            <person name="Ma R."/>
        </authorList>
    </citation>
    <scope>NUCLEOTIDE SEQUENCE</scope>
    <source>
        <strain evidence="3">DBTR6</strain>
    </source>
</reference>
<dbReference type="Pfam" id="PF12945">
    <property type="entry name" value="PilZNR"/>
    <property type="match status" value="1"/>
</dbReference>
<protein>
    <submittedName>
        <fullName evidence="3">Flagellar brake domain-containing protein</fullName>
    </submittedName>
</protein>
<evidence type="ECO:0000259" key="1">
    <source>
        <dbReference type="Pfam" id="PF07238"/>
    </source>
</evidence>
<keyword evidence="4" id="KW-1185">Reference proteome</keyword>
<dbReference type="Proteomes" id="UP001165287">
    <property type="component" value="Unassembled WGS sequence"/>
</dbReference>
<evidence type="ECO:0000313" key="4">
    <source>
        <dbReference type="Proteomes" id="UP001165287"/>
    </source>
</evidence>
<proteinExistence type="predicted"/>
<feature type="domain" description="Type III secretion system flagellar brake protein YcgR PilZN" evidence="2">
    <location>
        <begin position="3"/>
        <end position="88"/>
    </location>
</feature>
<keyword evidence="3" id="KW-0969">Cilium</keyword>
<sequence length="220" mass="25250">MLKIGDVINIETIDEKAEILKCKLVELKDNQLYIDYPINISTGRTAFLMVGTELVASFVNNDQIAYRFQTEITDRVKENIPMLSLTYPGDDQLVRIQRRKYVRIDTTLDVAIHPMNGEFQPLTAVTTDISAGGAAILIPKSTKLKQDQEVIVWISLPFQNETIKYIKTIAKIVRFTPAENDLFLKAPLQFLNIDTETRQTLIRFCFQQQILMRRKGLNIE</sequence>
<dbReference type="Pfam" id="PF07238">
    <property type="entry name" value="PilZ"/>
    <property type="match status" value="1"/>
</dbReference>
<name>A0ABS7UYN0_9BACI</name>
<dbReference type="SUPFAM" id="SSF141371">
    <property type="entry name" value="PilZ domain-like"/>
    <property type="match status" value="1"/>
</dbReference>
<keyword evidence="3" id="KW-0282">Flagellum</keyword>